<evidence type="ECO:0000313" key="3">
    <source>
        <dbReference type="Proteomes" id="UP000281955"/>
    </source>
</evidence>
<dbReference type="Gene3D" id="3.40.30.10">
    <property type="entry name" value="Glutaredoxin"/>
    <property type="match status" value="1"/>
</dbReference>
<dbReference type="GO" id="GO:0004364">
    <property type="term" value="F:glutathione transferase activity"/>
    <property type="evidence" value="ECO:0007669"/>
    <property type="project" value="InterPro"/>
</dbReference>
<dbReference type="PROSITE" id="PS50405">
    <property type="entry name" value="GST_CTER"/>
    <property type="match status" value="1"/>
</dbReference>
<dbReference type="InterPro" id="IPR010987">
    <property type="entry name" value="Glutathione-S-Trfase_C-like"/>
</dbReference>
<protein>
    <submittedName>
        <fullName evidence="2">Putative glutathione S-transferase</fullName>
    </submittedName>
</protein>
<dbReference type="InterPro" id="IPR016639">
    <property type="entry name" value="GST_Omega/GSH"/>
</dbReference>
<dbReference type="PANTHER" id="PTHR32419:SF6">
    <property type="entry name" value="GLUTATHIONE S-TRANSFERASE OMEGA-LIKE 1-RELATED"/>
    <property type="match status" value="1"/>
</dbReference>
<feature type="domain" description="GST C-terminal" evidence="1">
    <location>
        <begin position="154"/>
        <end position="296"/>
    </location>
</feature>
<dbReference type="Gene3D" id="1.20.1050.10">
    <property type="match status" value="1"/>
</dbReference>
<gene>
    <name evidence="2" type="ORF">CLV35_3584</name>
</gene>
<dbReference type="PANTHER" id="PTHR32419">
    <property type="entry name" value="GLUTATHIONYL-HYDROQUINONE REDUCTASE"/>
    <property type="match status" value="1"/>
</dbReference>
<dbReference type="SUPFAM" id="SSF47616">
    <property type="entry name" value="GST C-terminal domain-like"/>
    <property type="match status" value="1"/>
</dbReference>
<accession>A0A420XKM6</accession>
<sequence>MLHLEPLGTYVTTSIAGPVYATPADPGRIGDYRIVREPGDTRPLYRFRDRLGAQAEPGRFHLYAGWFCPWAQRSTLVVALAGLQDAVSVSYVDGARDARGWAFRETSGPDPVNGFVLLRDAYEATEPGFDGHVSVPTLWDRRTRRVVSNDYGLLDADLATAFLHLSTTGLELYPAALRDRVDELDRWLGPAVNAGVTAAQGDGEQALSARARLNEAFEALDARLAGSRFLLGDRLTLADVRLWVTLVRYDVQANATGALGGPLADHPQLWDYARDLYQRQAFRSTTDLSTFTAPGALVPDWERPTRRSAGVAP</sequence>
<dbReference type="EMBL" id="RBWV01000016">
    <property type="protein sequence ID" value="RKS68458.1"/>
    <property type="molecule type" value="Genomic_DNA"/>
</dbReference>
<name>A0A420XKM6_9ACTN</name>
<keyword evidence="2" id="KW-0808">Transferase</keyword>
<dbReference type="GO" id="GO:0005737">
    <property type="term" value="C:cytoplasm"/>
    <property type="evidence" value="ECO:0007669"/>
    <property type="project" value="TreeGrafter"/>
</dbReference>
<evidence type="ECO:0000259" key="1">
    <source>
        <dbReference type="PROSITE" id="PS50405"/>
    </source>
</evidence>
<organism evidence="2 3">
    <name type="scientific">Motilibacter peucedani</name>
    <dbReference type="NCBI Taxonomy" id="598650"/>
    <lineage>
        <taxon>Bacteria</taxon>
        <taxon>Bacillati</taxon>
        <taxon>Actinomycetota</taxon>
        <taxon>Actinomycetes</taxon>
        <taxon>Motilibacterales</taxon>
        <taxon>Motilibacteraceae</taxon>
        <taxon>Motilibacter</taxon>
    </lineage>
</organism>
<dbReference type="SUPFAM" id="SSF52833">
    <property type="entry name" value="Thioredoxin-like"/>
    <property type="match status" value="1"/>
</dbReference>
<dbReference type="AlphaFoldDB" id="A0A420XKM6"/>
<dbReference type="Proteomes" id="UP000281955">
    <property type="component" value="Unassembled WGS sequence"/>
</dbReference>
<reference evidence="2 3" key="1">
    <citation type="submission" date="2018-10" db="EMBL/GenBank/DDBJ databases">
        <title>Genomic Encyclopedia of Archaeal and Bacterial Type Strains, Phase II (KMG-II): from individual species to whole genera.</title>
        <authorList>
            <person name="Goeker M."/>
        </authorList>
    </citation>
    <scope>NUCLEOTIDE SEQUENCE [LARGE SCALE GENOMIC DNA]</scope>
    <source>
        <strain evidence="2 3">RP-AC37</strain>
    </source>
</reference>
<keyword evidence="3" id="KW-1185">Reference proteome</keyword>
<dbReference type="Pfam" id="PF13410">
    <property type="entry name" value="GST_C_2"/>
    <property type="match status" value="1"/>
</dbReference>
<evidence type="ECO:0000313" key="2">
    <source>
        <dbReference type="EMBL" id="RKS68458.1"/>
    </source>
</evidence>
<proteinExistence type="predicted"/>
<dbReference type="InterPro" id="IPR036249">
    <property type="entry name" value="Thioredoxin-like_sf"/>
</dbReference>
<dbReference type="InterPro" id="IPR036282">
    <property type="entry name" value="Glutathione-S-Trfase_C_sf"/>
</dbReference>
<dbReference type="InParanoid" id="A0A420XKM6"/>
<comment type="caution">
    <text evidence="2">The sequence shown here is derived from an EMBL/GenBank/DDBJ whole genome shotgun (WGS) entry which is preliminary data.</text>
</comment>